<reference evidence="1 2" key="1">
    <citation type="submission" date="2017-05" db="EMBL/GenBank/DDBJ databases">
        <title>The Genome Sequence of Enterococcus faecium 2D5_DIV0622.</title>
        <authorList>
            <consortium name="The Broad Institute Genomics Platform"/>
            <consortium name="The Broad Institute Genomic Center for Infectious Diseases"/>
            <person name="Earl A."/>
            <person name="Manson A."/>
            <person name="Schwartman J."/>
            <person name="Gilmore M."/>
            <person name="Abouelleil A."/>
            <person name="Cao P."/>
            <person name="Chapman S."/>
            <person name="Cusick C."/>
            <person name="Shea T."/>
            <person name="Young S."/>
            <person name="Neafsey D."/>
            <person name="Nusbaum C."/>
            <person name="Birren B."/>
        </authorList>
    </citation>
    <scope>NUCLEOTIDE SEQUENCE [LARGE SCALE GENOMIC DNA]</scope>
    <source>
        <strain evidence="1 2">2D5_DIV0622</strain>
    </source>
</reference>
<organism evidence="1 2">
    <name type="scientific">Enterococcus cecorum</name>
    <dbReference type="NCBI Taxonomy" id="44008"/>
    <lineage>
        <taxon>Bacteria</taxon>
        <taxon>Bacillati</taxon>
        <taxon>Bacillota</taxon>
        <taxon>Bacilli</taxon>
        <taxon>Lactobacillales</taxon>
        <taxon>Enterococcaceae</taxon>
        <taxon>Enterococcus</taxon>
    </lineage>
</organism>
<gene>
    <name evidence="1" type="ORF">A5869_000215</name>
</gene>
<proteinExistence type="predicted"/>
<protein>
    <submittedName>
        <fullName evidence="1">Uncharacterized protein</fullName>
    </submittedName>
</protein>
<evidence type="ECO:0000313" key="1">
    <source>
        <dbReference type="EMBL" id="OUZ18574.1"/>
    </source>
</evidence>
<dbReference type="AlphaFoldDB" id="A0A200I0J5"/>
<dbReference type="EMBL" id="NIBL01000001">
    <property type="protein sequence ID" value="OUZ18574.1"/>
    <property type="molecule type" value="Genomic_DNA"/>
</dbReference>
<name>A0A200I0J5_9ENTE</name>
<evidence type="ECO:0000313" key="2">
    <source>
        <dbReference type="Proteomes" id="UP000196503"/>
    </source>
</evidence>
<comment type="caution">
    <text evidence="1">The sequence shown here is derived from an EMBL/GenBank/DDBJ whole genome shotgun (WGS) entry which is preliminary data.</text>
</comment>
<accession>A0A200I0J5</accession>
<sequence>MAFFLSQKYAKIDSLRKGENLSMRVDLGYYIQMINQIIQDTEAVGEKMNPKFEEVKKAIEDNQLAALSSEQLAEILATFNEGIQTYKAYLAKLQGLKAPARVIGLHKKLVAAYQKYVQGCLDMIASLEGEVDVEAFNQAEQHQDEATDTIAFAIQRMTMLLMKR</sequence>
<dbReference type="Proteomes" id="UP000196503">
    <property type="component" value="Unassembled WGS sequence"/>
</dbReference>